<feature type="compositionally biased region" description="Basic residues" evidence="1">
    <location>
        <begin position="69"/>
        <end position="79"/>
    </location>
</feature>
<sequence>MLSSEPPQKRQKQQHISRETSATDDAVIDNEETPEEQTEMLGEHEVHWERQTENSQPQLGLVLPAAPKKPARTRPRGSSRGKVASGGDRSRRSSGSPTDKTSDEEPKPRKRTHCHGGFEFTFRLWDDGVWRIEGTPRRIADTVEADIGDMVPETAQSNEDETSEDLLLEIGTGS</sequence>
<dbReference type="AlphaFoldDB" id="A0A9P7SV84"/>
<evidence type="ECO:0000313" key="4">
    <source>
        <dbReference type="Proteomes" id="UP000742024"/>
    </source>
</evidence>
<reference evidence="3 4" key="1">
    <citation type="journal article" date="2020" name="bioRxiv">
        <title>Whole genome comparisons of ergot fungi reveals the divergence and evolution of species within the genus Claviceps are the result of varying mechanisms driving genome evolution and host range expansion.</title>
        <authorList>
            <person name="Wyka S.A."/>
            <person name="Mondo S.J."/>
            <person name="Liu M."/>
            <person name="Dettman J."/>
            <person name="Nalam V."/>
            <person name="Broders K.D."/>
        </authorList>
    </citation>
    <scope>NUCLEOTIDE SEQUENCE</scope>
    <source>
        <strain evidence="3">CCC 1102</strain>
        <strain evidence="2 4">LM583</strain>
    </source>
</reference>
<protein>
    <submittedName>
        <fullName evidence="3">Uncharacterized protein</fullName>
    </submittedName>
</protein>
<evidence type="ECO:0000313" key="5">
    <source>
        <dbReference type="Proteomes" id="UP000784919"/>
    </source>
</evidence>
<dbReference type="Proteomes" id="UP000784919">
    <property type="component" value="Unassembled WGS sequence"/>
</dbReference>
<feature type="compositionally biased region" description="Acidic residues" evidence="1">
    <location>
        <begin position="26"/>
        <end position="38"/>
    </location>
</feature>
<accession>A0A9P7SV84</accession>
<feature type="compositionally biased region" description="Basic and acidic residues" evidence="1">
    <location>
        <begin position="41"/>
        <end position="52"/>
    </location>
</feature>
<comment type="caution">
    <text evidence="3">The sequence shown here is derived from an EMBL/GenBank/DDBJ whole genome shotgun (WGS) entry which is preliminary data.</text>
</comment>
<evidence type="ECO:0000313" key="3">
    <source>
        <dbReference type="EMBL" id="KAG5978605.1"/>
    </source>
</evidence>
<evidence type="ECO:0000256" key="1">
    <source>
        <dbReference type="SAM" id="MobiDB-lite"/>
    </source>
</evidence>
<dbReference type="EMBL" id="SRPS01000001">
    <property type="protein sequence ID" value="KAG5978605.1"/>
    <property type="molecule type" value="Genomic_DNA"/>
</dbReference>
<feature type="compositionally biased region" description="Acidic residues" evidence="1">
    <location>
        <begin position="158"/>
        <end position="167"/>
    </location>
</feature>
<feature type="region of interest" description="Disordered" evidence="1">
    <location>
        <begin position="151"/>
        <end position="174"/>
    </location>
</feature>
<dbReference type="OrthoDB" id="4958197at2759"/>
<feature type="region of interest" description="Disordered" evidence="1">
    <location>
        <begin position="1"/>
        <end position="117"/>
    </location>
</feature>
<keyword evidence="4" id="KW-1185">Reference proteome</keyword>
<gene>
    <name evidence="3" type="ORF">E4U56_000040</name>
    <name evidence="2" type="ORF">E4U57_002454</name>
</gene>
<name>A0A9P7SV84_9HYPO</name>
<proteinExistence type="predicted"/>
<dbReference type="EMBL" id="SRPR01000002">
    <property type="protein sequence ID" value="KAG5969015.1"/>
    <property type="molecule type" value="Genomic_DNA"/>
</dbReference>
<evidence type="ECO:0000313" key="2">
    <source>
        <dbReference type="EMBL" id="KAG5969015.1"/>
    </source>
</evidence>
<dbReference type="Proteomes" id="UP000742024">
    <property type="component" value="Unassembled WGS sequence"/>
</dbReference>
<organism evidence="3 5">
    <name type="scientific">Claviceps arundinis</name>
    <dbReference type="NCBI Taxonomy" id="1623583"/>
    <lineage>
        <taxon>Eukaryota</taxon>
        <taxon>Fungi</taxon>
        <taxon>Dikarya</taxon>
        <taxon>Ascomycota</taxon>
        <taxon>Pezizomycotina</taxon>
        <taxon>Sordariomycetes</taxon>
        <taxon>Hypocreomycetidae</taxon>
        <taxon>Hypocreales</taxon>
        <taxon>Clavicipitaceae</taxon>
        <taxon>Claviceps</taxon>
    </lineage>
</organism>